<keyword evidence="8" id="KW-1185">Reference proteome</keyword>
<feature type="transmembrane region" description="Helical" evidence="6">
    <location>
        <begin position="150"/>
        <end position="167"/>
    </location>
</feature>
<evidence type="ECO:0000313" key="7">
    <source>
        <dbReference type="EMBL" id="GEP95596.1"/>
    </source>
</evidence>
<dbReference type="PANTHER" id="PTHR30294:SF29">
    <property type="entry name" value="MULTIDRUG ABC TRANSPORTER PERMEASE YBHS-RELATED"/>
    <property type="match status" value="1"/>
</dbReference>
<dbReference type="PANTHER" id="PTHR30294">
    <property type="entry name" value="MEMBRANE COMPONENT OF ABC TRANSPORTER YHHJ-RELATED"/>
    <property type="match status" value="1"/>
</dbReference>
<feature type="transmembrane region" description="Helical" evidence="6">
    <location>
        <begin position="174"/>
        <end position="192"/>
    </location>
</feature>
<dbReference type="EMBL" id="BKAU01000001">
    <property type="protein sequence ID" value="GEP95596.1"/>
    <property type="molecule type" value="Genomic_DNA"/>
</dbReference>
<dbReference type="AlphaFoldDB" id="A0A512RIQ5"/>
<dbReference type="Proteomes" id="UP000321436">
    <property type="component" value="Unassembled WGS sequence"/>
</dbReference>
<feature type="transmembrane region" description="Helical" evidence="6">
    <location>
        <begin position="231"/>
        <end position="249"/>
    </location>
</feature>
<feature type="transmembrane region" description="Helical" evidence="6">
    <location>
        <begin position="27"/>
        <end position="46"/>
    </location>
</feature>
<dbReference type="GO" id="GO:0140359">
    <property type="term" value="F:ABC-type transporter activity"/>
    <property type="evidence" value="ECO:0007669"/>
    <property type="project" value="InterPro"/>
</dbReference>
<sequence length="256" mass="28408">MLIRNYIFVIVMLAIFKKEIHQFFSSITGYVAIILFLLANGLFLFVFPDTSLLDMGYANLDGLFELAPMIFLLLIPAITMRSLSDEFKSGTMELLSTKPITWWQIVWGKFSACVLIVLIALVPTIVYYVAMSALAAGGSSLDSGSIIGSYIGLFLLGSTFTAIGLWASSLTTNAVVAFLVAIFTCYIFYNGFDALSKVPVFSGGADYYLQMAGIRYHYNSVSRGVIDSRDIIYFFSVTGLMLYLTKMSLQRKIWQG</sequence>
<comment type="subcellular location">
    <subcellularLocation>
        <location evidence="1">Cell membrane</location>
        <topology evidence="1">Multi-pass membrane protein</topology>
    </subcellularLocation>
</comment>
<keyword evidence="2" id="KW-1003">Cell membrane</keyword>
<reference evidence="7 8" key="1">
    <citation type="submission" date="2019-07" db="EMBL/GenBank/DDBJ databases">
        <title>Whole genome shotgun sequence of Chitinophaga cymbidii NBRC 109752.</title>
        <authorList>
            <person name="Hosoyama A."/>
            <person name="Uohara A."/>
            <person name="Ohji S."/>
            <person name="Ichikawa N."/>
        </authorList>
    </citation>
    <scope>NUCLEOTIDE SEQUENCE [LARGE SCALE GENOMIC DNA]</scope>
    <source>
        <strain evidence="7 8">NBRC 109752</strain>
    </source>
</reference>
<dbReference type="InterPro" id="IPR051449">
    <property type="entry name" value="ABC-2_transporter_component"/>
</dbReference>
<keyword evidence="3 6" id="KW-0812">Transmembrane</keyword>
<proteinExistence type="predicted"/>
<dbReference type="GO" id="GO:0005886">
    <property type="term" value="C:plasma membrane"/>
    <property type="evidence" value="ECO:0007669"/>
    <property type="project" value="UniProtKB-SubCell"/>
</dbReference>
<keyword evidence="4 6" id="KW-1133">Transmembrane helix</keyword>
<name>A0A512RIQ5_9BACT</name>
<protein>
    <submittedName>
        <fullName evidence="7">Gliding motility-associated ABC transporter permease subunit GldF</fullName>
    </submittedName>
</protein>
<keyword evidence="5 6" id="KW-0472">Membrane</keyword>
<organism evidence="7 8">
    <name type="scientific">Chitinophaga cymbidii</name>
    <dbReference type="NCBI Taxonomy" id="1096750"/>
    <lineage>
        <taxon>Bacteria</taxon>
        <taxon>Pseudomonadati</taxon>
        <taxon>Bacteroidota</taxon>
        <taxon>Chitinophagia</taxon>
        <taxon>Chitinophagales</taxon>
        <taxon>Chitinophagaceae</taxon>
        <taxon>Chitinophaga</taxon>
    </lineage>
</organism>
<evidence type="ECO:0000313" key="8">
    <source>
        <dbReference type="Proteomes" id="UP000321436"/>
    </source>
</evidence>
<feature type="transmembrane region" description="Helical" evidence="6">
    <location>
        <begin position="105"/>
        <end position="130"/>
    </location>
</feature>
<dbReference type="InterPro" id="IPR019860">
    <property type="entry name" value="Motility-assoc_ABC_perm_GldF"/>
</dbReference>
<evidence type="ECO:0000256" key="2">
    <source>
        <dbReference type="ARBA" id="ARBA00022475"/>
    </source>
</evidence>
<evidence type="ECO:0000256" key="1">
    <source>
        <dbReference type="ARBA" id="ARBA00004651"/>
    </source>
</evidence>
<dbReference type="NCBIfam" id="TIGR03518">
    <property type="entry name" value="ABC_perm_GldF"/>
    <property type="match status" value="1"/>
</dbReference>
<accession>A0A512RIQ5</accession>
<comment type="caution">
    <text evidence="7">The sequence shown here is derived from an EMBL/GenBank/DDBJ whole genome shotgun (WGS) entry which is preliminary data.</text>
</comment>
<feature type="transmembrane region" description="Helical" evidence="6">
    <location>
        <begin position="66"/>
        <end position="84"/>
    </location>
</feature>
<evidence type="ECO:0000256" key="6">
    <source>
        <dbReference type="SAM" id="Phobius"/>
    </source>
</evidence>
<evidence type="ECO:0000256" key="4">
    <source>
        <dbReference type="ARBA" id="ARBA00022989"/>
    </source>
</evidence>
<gene>
    <name evidence="7" type="primary">gldF</name>
    <name evidence="7" type="ORF">CCY01nite_18560</name>
</gene>
<evidence type="ECO:0000256" key="3">
    <source>
        <dbReference type="ARBA" id="ARBA00022692"/>
    </source>
</evidence>
<dbReference type="Pfam" id="PF12679">
    <property type="entry name" value="ABC2_membrane_2"/>
    <property type="match status" value="1"/>
</dbReference>
<evidence type="ECO:0000256" key="5">
    <source>
        <dbReference type="ARBA" id="ARBA00023136"/>
    </source>
</evidence>